<evidence type="ECO:0000256" key="2">
    <source>
        <dbReference type="ARBA" id="ARBA00022730"/>
    </source>
</evidence>
<dbReference type="InterPro" id="IPR000876">
    <property type="entry name" value="Ribosomal_eS4"/>
</dbReference>
<dbReference type="AlphaFoldDB" id="A0A5J5N308"/>
<dbReference type="InterPro" id="IPR041982">
    <property type="entry name" value="Ribosomal_eS4_KOW"/>
</dbReference>
<feature type="domain" description="Small ribosomal subunit protein eS4 central region" evidence="6">
    <location>
        <begin position="89"/>
        <end position="127"/>
    </location>
</feature>
<dbReference type="Gene3D" id="2.30.30.30">
    <property type="match status" value="1"/>
</dbReference>
<dbReference type="InterPro" id="IPR013843">
    <property type="entry name" value="Ribosomal_eS4_N"/>
</dbReference>
<reference evidence="8 9" key="1">
    <citation type="submission" date="2019-06" db="EMBL/GenBank/DDBJ databases">
        <title>Discovery of a novel chromosome fission-fusion reversal in muntjac.</title>
        <authorList>
            <person name="Mudd A.B."/>
            <person name="Bredeson J.V."/>
            <person name="Baum R."/>
            <person name="Hockemeyer D."/>
            <person name="Rokhsar D.S."/>
        </authorList>
    </citation>
    <scope>NUCLEOTIDE SEQUENCE [LARGE SCALE GENOMIC DNA]</scope>
    <source>
        <strain evidence="8">UCam_UCB_Mr</strain>
        <tissue evidence="8">Fibroblast cell line</tissue>
    </source>
</reference>
<dbReference type="PANTHER" id="PTHR11581">
    <property type="entry name" value="30S/40S RIBOSOMAL PROTEIN S4"/>
    <property type="match status" value="1"/>
</dbReference>
<dbReference type="InterPro" id="IPR038237">
    <property type="entry name" value="Ribosomal_eS4_central_sf"/>
</dbReference>
<dbReference type="InterPro" id="IPR036986">
    <property type="entry name" value="S4_RNA-bd_sf"/>
</dbReference>
<dbReference type="CDD" id="cd06087">
    <property type="entry name" value="KOW_RPS4"/>
    <property type="match status" value="1"/>
</dbReference>
<name>A0A5J5N308_MUNRE</name>
<feature type="domain" description="Small ribosomal subunit protein eS4 N-terminal" evidence="7">
    <location>
        <begin position="4"/>
        <end position="39"/>
    </location>
</feature>
<dbReference type="Gene3D" id="3.10.290.10">
    <property type="entry name" value="RNA-binding S4 domain"/>
    <property type="match status" value="2"/>
</dbReference>
<dbReference type="Gene3D" id="2.40.50.740">
    <property type="match status" value="1"/>
</dbReference>
<gene>
    <name evidence="8" type="ORF">FD755_000985</name>
</gene>
<organism evidence="8 9">
    <name type="scientific">Muntiacus reevesi</name>
    <name type="common">Reeves' muntjac</name>
    <name type="synonym">Cervus reevesi</name>
    <dbReference type="NCBI Taxonomy" id="9886"/>
    <lineage>
        <taxon>Eukaryota</taxon>
        <taxon>Metazoa</taxon>
        <taxon>Chordata</taxon>
        <taxon>Craniata</taxon>
        <taxon>Vertebrata</taxon>
        <taxon>Euteleostomi</taxon>
        <taxon>Mammalia</taxon>
        <taxon>Eutheria</taxon>
        <taxon>Laurasiatheria</taxon>
        <taxon>Artiodactyla</taxon>
        <taxon>Ruminantia</taxon>
        <taxon>Pecora</taxon>
        <taxon>Cervidae</taxon>
        <taxon>Muntiacinae</taxon>
        <taxon>Muntiacus</taxon>
    </lineage>
</organism>
<comment type="similarity">
    <text evidence="1">Belongs to the eukaryotic ribosomal protein eS4 family.</text>
</comment>
<evidence type="ECO:0000313" key="8">
    <source>
        <dbReference type="EMBL" id="KAB0386029.1"/>
    </source>
</evidence>
<evidence type="ECO:0000256" key="3">
    <source>
        <dbReference type="ARBA" id="ARBA00022884"/>
    </source>
</evidence>
<keyword evidence="4" id="KW-0689">Ribosomal protein</keyword>
<dbReference type="Proteomes" id="UP000326062">
    <property type="component" value="Chromosome 1"/>
</dbReference>
<dbReference type="EMBL" id="VCEB01000001">
    <property type="protein sequence ID" value="KAB0386029.1"/>
    <property type="molecule type" value="Genomic_DNA"/>
</dbReference>
<keyword evidence="2" id="KW-0699">rRNA-binding</keyword>
<evidence type="ECO:0000313" key="9">
    <source>
        <dbReference type="Proteomes" id="UP000326062"/>
    </source>
</evidence>
<keyword evidence="5" id="KW-0687">Ribonucleoprotein</keyword>
<evidence type="ECO:0000259" key="6">
    <source>
        <dbReference type="Pfam" id="PF00900"/>
    </source>
</evidence>
<dbReference type="GO" id="GO:0022627">
    <property type="term" value="C:cytosolic small ribosomal subunit"/>
    <property type="evidence" value="ECO:0007669"/>
    <property type="project" value="TreeGrafter"/>
</dbReference>
<dbReference type="GO" id="GO:0003735">
    <property type="term" value="F:structural constituent of ribosome"/>
    <property type="evidence" value="ECO:0007669"/>
    <property type="project" value="InterPro"/>
</dbReference>
<dbReference type="PANTHER" id="PTHR11581:SF0">
    <property type="entry name" value="SMALL RIBOSOMAL SUBUNIT PROTEIN ES4"/>
    <property type="match status" value="1"/>
</dbReference>
<comment type="caution">
    <text evidence="8">The sequence shown here is derived from an EMBL/GenBank/DDBJ whole genome shotgun (WGS) entry which is preliminary data.</text>
</comment>
<evidence type="ECO:0000256" key="4">
    <source>
        <dbReference type="ARBA" id="ARBA00022980"/>
    </source>
</evidence>
<protein>
    <recommendedName>
        <fullName evidence="10">Ribosomal protein S4e N-terminal domain-containing protein</fullName>
    </recommendedName>
</protein>
<dbReference type="InterPro" id="IPR014722">
    <property type="entry name" value="Rib_uL2_dom2"/>
</dbReference>
<evidence type="ECO:0000256" key="5">
    <source>
        <dbReference type="ARBA" id="ARBA00023274"/>
    </source>
</evidence>
<evidence type="ECO:0000259" key="7">
    <source>
        <dbReference type="Pfam" id="PF08071"/>
    </source>
</evidence>
<keyword evidence="3" id="KW-0694">RNA-binding</keyword>
<dbReference type="Pfam" id="PF08071">
    <property type="entry name" value="RS4NT"/>
    <property type="match status" value="1"/>
</dbReference>
<dbReference type="Pfam" id="PF00900">
    <property type="entry name" value="Ribosomal_S4e"/>
    <property type="match status" value="1"/>
</dbReference>
<proteinExistence type="inferred from homology"/>
<dbReference type="InterPro" id="IPR013845">
    <property type="entry name" value="Ribosomal_eS4_central_region"/>
</dbReference>
<dbReference type="GO" id="GO:0019843">
    <property type="term" value="F:rRNA binding"/>
    <property type="evidence" value="ECO:0007669"/>
    <property type="project" value="UniProtKB-KW"/>
</dbReference>
<sequence>MAHGLKKHLKCVTAPNHWMPDKLTGVFASHPFTGPHELREYLLLVIFLRNRLKYIDGKVWTDITYSADFMDIIGINKTGENFHLLLEKDLCGAKGILHLMTHDVCTISHLESLIKVNDTIQIDLVTGANLERMDMITNCERHPGSFVVHVKDASGNSFDTGFSNIFIIDKGNTMDLSSPWKEYPPYHC</sequence>
<evidence type="ECO:0000256" key="1">
    <source>
        <dbReference type="ARBA" id="ARBA00007500"/>
    </source>
</evidence>
<dbReference type="GO" id="GO:0006412">
    <property type="term" value="P:translation"/>
    <property type="evidence" value="ECO:0007669"/>
    <property type="project" value="InterPro"/>
</dbReference>
<keyword evidence="9" id="KW-1185">Reference proteome</keyword>
<accession>A0A5J5N308</accession>
<evidence type="ECO:0008006" key="10">
    <source>
        <dbReference type="Google" id="ProtNLM"/>
    </source>
</evidence>